<name>A0ACC4DP21_PURLI</name>
<gene>
    <name evidence="1" type="ORF">ACCO45_008617</name>
</gene>
<dbReference type="EMBL" id="JBGNUJ010000007">
    <property type="protein sequence ID" value="KAL3958039.1"/>
    <property type="molecule type" value="Genomic_DNA"/>
</dbReference>
<dbReference type="Proteomes" id="UP001638806">
    <property type="component" value="Unassembled WGS sequence"/>
</dbReference>
<sequence length="96" mass="10415">MIAEVMAKKTFFLAALGAALVAAKGTCVDRTSYCFETLVSQQGYDADEIPSVSEMGRDISKKTLYGCVGDQPLVKEPCRHRCNPGDAHEGPRCEDD</sequence>
<accession>A0ACC4DP21</accession>
<keyword evidence="2" id="KW-1185">Reference proteome</keyword>
<evidence type="ECO:0000313" key="1">
    <source>
        <dbReference type="EMBL" id="KAL3958039.1"/>
    </source>
</evidence>
<evidence type="ECO:0000313" key="2">
    <source>
        <dbReference type="Proteomes" id="UP001638806"/>
    </source>
</evidence>
<protein>
    <submittedName>
        <fullName evidence="1">Uncharacterized protein</fullName>
    </submittedName>
</protein>
<organism evidence="1 2">
    <name type="scientific">Purpureocillium lilacinum</name>
    <name type="common">Paecilomyces lilacinus</name>
    <dbReference type="NCBI Taxonomy" id="33203"/>
    <lineage>
        <taxon>Eukaryota</taxon>
        <taxon>Fungi</taxon>
        <taxon>Dikarya</taxon>
        <taxon>Ascomycota</taxon>
        <taxon>Pezizomycotina</taxon>
        <taxon>Sordariomycetes</taxon>
        <taxon>Hypocreomycetidae</taxon>
        <taxon>Hypocreales</taxon>
        <taxon>Ophiocordycipitaceae</taxon>
        <taxon>Purpureocillium</taxon>
    </lineage>
</organism>
<comment type="caution">
    <text evidence="1">The sequence shown here is derived from an EMBL/GenBank/DDBJ whole genome shotgun (WGS) entry which is preliminary data.</text>
</comment>
<proteinExistence type="predicted"/>
<reference evidence="1" key="1">
    <citation type="submission" date="2024-12" db="EMBL/GenBank/DDBJ databases">
        <title>Comparative genomics and development of molecular markers within Purpureocillium lilacinum and among Purpureocillium species.</title>
        <authorList>
            <person name="Yeh Z.-Y."/>
            <person name="Ni N.-T."/>
            <person name="Lo P.-H."/>
            <person name="Mushyakhwo K."/>
            <person name="Lin C.-F."/>
            <person name="Nai Y.-S."/>
        </authorList>
    </citation>
    <scope>NUCLEOTIDE SEQUENCE</scope>
    <source>
        <strain evidence="1">NCHU-NPUST-175</strain>
    </source>
</reference>